<accession>A0A6G1EUM0</accession>
<dbReference type="AlphaFoldDB" id="A0A6G1EUM0"/>
<sequence>MEGKTEGNATNMGDWKEWLPYVGEDYVPSNALKKTPRGRRKRKFLRNNMDVSNSSAVDKYAQGDFDDLKHLKPLHSRVHTLLPWDE</sequence>
<comment type="caution">
    <text evidence="1">The sequence shown here is derived from an EMBL/GenBank/DDBJ whole genome shotgun (WGS) entry which is preliminary data.</text>
</comment>
<name>A0A6G1EUM0_9ORYZ</name>
<dbReference type="EMBL" id="SPHZ02000002">
    <property type="protein sequence ID" value="KAF0928326.1"/>
    <property type="molecule type" value="Genomic_DNA"/>
</dbReference>
<dbReference type="Proteomes" id="UP000479710">
    <property type="component" value="Unassembled WGS sequence"/>
</dbReference>
<organism evidence="1 2">
    <name type="scientific">Oryza meyeriana var. granulata</name>
    <dbReference type="NCBI Taxonomy" id="110450"/>
    <lineage>
        <taxon>Eukaryota</taxon>
        <taxon>Viridiplantae</taxon>
        <taxon>Streptophyta</taxon>
        <taxon>Embryophyta</taxon>
        <taxon>Tracheophyta</taxon>
        <taxon>Spermatophyta</taxon>
        <taxon>Magnoliopsida</taxon>
        <taxon>Liliopsida</taxon>
        <taxon>Poales</taxon>
        <taxon>Poaceae</taxon>
        <taxon>BOP clade</taxon>
        <taxon>Oryzoideae</taxon>
        <taxon>Oryzeae</taxon>
        <taxon>Oryzinae</taxon>
        <taxon>Oryza</taxon>
        <taxon>Oryza meyeriana</taxon>
    </lineage>
</organism>
<reference evidence="1 2" key="1">
    <citation type="submission" date="2019-11" db="EMBL/GenBank/DDBJ databases">
        <title>Whole genome sequence of Oryza granulata.</title>
        <authorList>
            <person name="Li W."/>
        </authorList>
    </citation>
    <scope>NUCLEOTIDE SEQUENCE [LARGE SCALE GENOMIC DNA]</scope>
    <source>
        <strain evidence="2">cv. Menghai</strain>
        <tissue evidence="1">Leaf</tissue>
    </source>
</reference>
<proteinExistence type="predicted"/>
<keyword evidence="2" id="KW-1185">Reference proteome</keyword>
<protein>
    <submittedName>
        <fullName evidence="1">Uncharacterized protein</fullName>
    </submittedName>
</protein>
<evidence type="ECO:0000313" key="2">
    <source>
        <dbReference type="Proteomes" id="UP000479710"/>
    </source>
</evidence>
<evidence type="ECO:0000313" key="1">
    <source>
        <dbReference type="EMBL" id="KAF0928326.1"/>
    </source>
</evidence>
<gene>
    <name evidence="1" type="ORF">E2562_003151</name>
</gene>